<dbReference type="InterPro" id="IPR012334">
    <property type="entry name" value="Pectin_lyas_fold"/>
</dbReference>
<evidence type="ECO:0000256" key="9">
    <source>
        <dbReference type="ARBA" id="ARBA00023239"/>
    </source>
</evidence>
<dbReference type="PRINTS" id="PR00807">
    <property type="entry name" value="AMBALLERGEN"/>
</dbReference>
<dbReference type="UniPathway" id="UPA00545">
    <property type="reaction ID" value="UER00824"/>
</dbReference>
<evidence type="ECO:0000256" key="6">
    <source>
        <dbReference type="ARBA" id="ARBA00022729"/>
    </source>
</evidence>
<evidence type="ECO:0000259" key="11">
    <source>
        <dbReference type="SMART" id="SM00656"/>
    </source>
</evidence>
<evidence type="ECO:0000256" key="8">
    <source>
        <dbReference type="ARBA" id="ARBA00023180"/>
    </source>
</evidence>
<reference evidence="12" key="1">
    <citation type="submission" date="2021-01" db="UniProtKB">
        <authorList>
            <consortium name="EnsemblPlants"/>
        </authorList>
    </citation>
    <scope>IDENTIFICATION</scope>
</reference>
<keyword evidence="6 10" id="KW-0732">Signal</keyword>
<dbReference type="AlphaFoldDB" id="A0A7N0REL8"/>
<feature type="signal peptide" evidence="10">
    <location>
        <begin position="1"/>
        <end position="23"/>
    </location>
</feature>
<evidence type="ECO:0000256" key="7">
    <source>
        <dbReference type="ARBA" id="ARBA00022837"/>
    </source>
</evidence>
<evidence type="ECO:0000256" key="3">
    <source>
        <dbReference type="ARBA" id="ARBA00010980"/>
    </source>
</evidence>
<name>A0A7N0REL8_KALFE</name>
<dbReference type="SMART" id="SM00656">
    <property type="entry name" value="Amb_all"/>
    <property type="match status" value="1"/>
</dbReference>
<dbReference type="Gramene" id="Kaladp0009s0055.1.v1.1">
    <property type="protein sequence ID" value="Kaladp0009s0055.1.v1.1"/>
    <property type="gene ID" value="Kaladp0009s0055.v1.1"/>
</dbReference>
<feature type="chain" id="PRO_5029950865" description="Pectate lyase" evidence="10">
    <location>
        <begin position="24"/>
        <end position="494"/>
    </location>
</feature>
<keyword evidence="5 10" id="KW-0479">Metal-binding</keyword>
<evidence type="ECO:0000256" key="10">
    <source>
        <dbReference type="RuleBase" id="RU361123"/>
    </source>
</evidence>
<comment type="catalytic activity">
    <reaction evidence="1 10">
        <text>Eliminative cleavage of (1-&gt;4)-alpha-D-galacturonan to give oligosaccharides with 4-deoxy-alpha-D-galact-4-enuronosyl groups at their non-reducing ends.</text>
        <dbReference type="EC" id="4.2.2.2"/>
    </reaction>
</comment>
<dbReference type="InterPro" id="IPR002022">
    <property type="entry name" value="Pec_lyase"/>
</dbReference>
<accession>A0A7N0REL8</accession>
<comment type="cofactor">
    <cofactor evidence="10">
        <name>Ca(2+)</name>
        <dbReference type="ChEBI" id="CHEBI:29108"/>
    </cofactor>
    <text evidence="10">Binds 1 Ca(2+) ion. Required for its activity.</text>
</comment>
<evidence type="ECO:0000256" key="5">
    <source>
        <dbReference type="ARBA" id="ARBA00022723"/>
    </source>
</evidence>
<protein>
    <recommendedName>
        <fullName evidence="4 10">Pectate lyase</fullName>
        <ecNumber evidence="4 10">4.2.2.2</ecNumber>
    </recommendedName>
</protein>
<comment type="pathway">
    <text evidence="2 10">Glycan metabolism; pectin degradation; 2-dehydro-3-deoxy-D-gluconate from pectin: step 2/5.</text>
</comment>
<dbReference type="Pfam" id="PF00544">
    <property type="entry name" value="Pectate_lyase_4"/>
    <property type="match status" value="1"/>
</dbReference>
<dbReference type="EC" id="4.2.2.2" evidence="4 10"/>
<keyword evidence="9 10" id="KW-0456">Lyase</keyword>
<evidence type="ECO:0000313" key="12">
    <source>
        <dbReference type="EnsemblPlants" id="Kaladp0009s0055.1.v1.1"/>
    </source>
</evidence>
<dbReference type="GO" id="GO:0046872">
    <property type="term" value="F:metal ion binding"/>
    <property type="evidence" value="ECO:0007669"/>
    <property type="project" value="UniProtKB-KW"/>
</dbReference>
<dbReference type="InterPro" id="IPR045032">
    <property type="entry name" value="PEL"/>
</dbReference>
<dbReference type="PANTHER" id="PTHR31683:SF184">
    <property type="entry name" value="PECTATE LYASE"/>
    <property type="match status" value="1"/>
</dbReference>
<evidence type="ECO:0000313" key="13">
    <source>
        <dbReference type="Proteomes" id="UP000594263"/>
    </source>
</evidence>
<proteinExistence type="inferred from homology"/>
<dbReference type="OMA" id="DCAMGFA"/>
<feature type="domain" description="Pectate lyase" evidence="11">
    <location>
        <begin position="161"/>
        <end position="355"/>
    </location>
</feature>
<dbReference type="PANTHER" id="PTHR31683">
    <property type="entry name" value="PECTATE LYASE 18-RELATED"/>
    <property type="match status" value="1"/>
</dbReference>
<keyword evidence="8" id="KW-0325">Glycoprotein</keyword>
<dbReference type="EnsemblPlants" id="Kaladp0009s0055.1.v1.1">
    <property type="protein sequence ID" value="Kaladp0009s0055.1.v1.1"/>
    <property type="gene ID" value="Kaladp0009s0055.v1.1"/>
</dbReference>
<evidence type="ECO:0000256" key="2">
    <source>
        <dbReference type="ARBA" id="ARBA00005220"/>
    </source>
</evidence>
<evidence type="ECO:0000256" key="4">
    <source>
        <dbReference type="ARBA" id="ARBA00012272"/>
    </source>
</evidence>
<comment type="similarity">
    <text evidence="3 10">Belongs to the polysaccharide lyase 1 family.</text>
</comment>
<dbReference type="Gene3D" id="2.160.20.10">
    <property type="entry name" value="Single-stranded right-handed beta-helix, Pectin lyase-like"/>
    <property type="match status" value="2"/>
</dbReference>
<dbReference type="SUPFAM" id="SSF51126">
    <property type="entry name" value="Pectin lyase-like"/>
    <property type="match status" value="1"/>
</dbReference>
<organism evidence="12 13">
    <name type="scientific">Kalanchoe fedtschenkoi</name>
    <name type="common">Lavender scallops</name>
    <name type="synonym">South American air plant</name>
    <dbReference type="NCBI Taxonomy" id="63787"/>
    <lineage>
        <taxon>Eukaryota</taxon>
        <taxon>Viridiplantae</taxon>
        <taxon>Streptophyta</taxon>
        <taxon>Embryophyta</taxon>
        <taxon>Tracheophyta</taxon>
        <taxon>Spermatophyta</taxon>
        <taxon>Magnoliopsida</taxon>
        <taxon>eudicotyledons</taxon>
        <taxon>Gunneridae</taxon>
        <taxon>Pentapetalae</taxon>
        <taxon>Saxifragales</taxon>
        <taxon>Crassulaceae</taxon>
        <taxon>Kalanchoe</taxon>
    </lineage>
</organism>
<dbReference type="GO" id="GO:0030570">
    <property type="term" value="F:pectate lyase activity"/>
    <property type="evidence" value="ECO:0007669"/>
    <property type="project" value="UniProtKB-EC"/>
</dbReference>
<keyword evidence="13" id="KW-1185">Reference proteome</keyword>
<dbReference type="InterPro" id="IPR007524">
    <property type="entry name" value="Pec_lyase_N"/>
</dbReference>
<dbReference type="GO" id="GO:0045490">
    <property type="term" value="P:pectin catabolic process"/>
    <property type="evidence" value="ECO:0007669"/>
    <property type="project" value="UniProtKB-UniPathway"/>
</dbReference>
<dbReference type="Pfam" id="PF04431">
    <property type="entry name" value="Pec_lyase_N"/>
    <property type="match status" value="1"/>
</dbReference>
<dbReference type="InterPro" id="IPR018082">
    <property type="entry name" value="AmbAllergen"/>
</dbReference>
<evidence type="ECO:0000256" key="1">
    <source>
        <dbReference type="ARBA" id="ARBA00000695"/>
    </source>
</evidence>
<keyword evidence="7 10" id="KW-0106">Calcium</keyword>
<sequence length="494" mass="55086">MVTGNKLGLFCLLLAALGVVARAHVTEYDEYWREREAAARRLAEEAYHPDPEEVTDELNEHVNKAIEGLNTTRRHLTGNFGSCTATNPIDRCWRCRPNWQKERKRLARCAKGFGRHTTGGLRGRYYVVTDSSDSSLTDPKPGTLRHAVIQTRPLWITFAADMVIRLQQELIVQSDKTIDGRGAEVHIAHGAGFTIQYVHNVIIHGIHIHEIKSGNGGLIRDSVDHFGLRTPSDGDGISIFGSSNIWLDHLTMSRCTDGLIDATMGSTAITISNSFFTYHDKVLLFGATDAYPEDERMQITVAFNHFGEGLVQRMPRCRRGFFHVLNNDYTQWRMYAIGGSKNPGPVPTFWRPGAKLKFGPRAGGPDPTELEWRPSALKVTTEWRPGASAPLAPVLGRACKNPTIISQGNRFVAPDDLHAKQVTKRESATEETWKHWVWKSEGDLMVNGAYFTPSGAPLSMKHSRHDKIKAKHGGYASRLTRFSGALHCRAGRPC</sequence>
<dbReference type="Proteomes" id="UP000594263">
    <property type="component" value="Unplaced"/>
</dbReference>
<dbReference type="InterPro" id="IPR011050">
    <property type="entry name" value="Pectin_lyase_fold/virulence"/>
</dbReference>